<accession>A0A1F5VIA5</accession>
<evidence type="ECO:0000313" key="1">
    <source>
        <dbReference type="EMBL" id="OGF63152.1"/>
    </source>
</evidence>
<protein>
    <submittedName>
        <fullName evidence="1">Uncharacterized protein</fullName>
    </submittedName>
</protein>
<organism evidence="1 2">
    <name type="scientific">Candidatus Giovannonibacteria bacterium RIFCSPHIGHO2_01_FULL_45_23</name>
    <dbReference type="NCBI Taxonomy" id="1798325"/>
    <lineage>
        <taxon>Bacteria</taxon>
        <taxon>Candidatus Giovannoniibacteriota</taxon>
    </lineage>
</organism>
<dbReference type="EMBL" id="MFHD01000006">
    <property type="protein sequence ID" value="OGF63152.1"/>
    <property type="molecule type" value="Genomic_DNA"/>
</dbReference>
<dbReference type="AlphaFoldDB" id="A0A1F5VIA5"/>
<evidence type="ECO:0000313" key="2">
    <source>
        <dbReference type="Proteomes" id="UP000179251"/>
    </source>
</evidence>
<name>A0A1F5VIA5_9BACT</name>
<dbReference type="Proteomes" id="UP000179251">
    <property type="component" value="Unassembled WGS sequence"/>
</dbReference>
<sequence length="165" mass="18356">MGAVLAVAQESLAVKTALGFKSPPLFIERRPPFRLSCNAVRLSWTPLPPFSLKVSIAGLFIFVPKILKLEEKLSRYLYCRDCGVTGFIENFPFKSGKPKGDPNDAGDEKYCPNCMSSESLINLADLRFCSRCGERPVEEKGSCCVGCEEAYEAACVREKDFEPWD</sequence>
<comment type="caution">
    <text evidence="1">The sequence shown here is derived from an EMBL/GenBank/DDBJ whole genome shotgun (WGS) entry which is preliminary data.</text>
</comment>
<proteinExistence type="predicted"/>
<gene>
    <name evidence="1" type="ORF">A2834_02285</name>
</gene>
<reference evidence="1 2" key="1">
    <citation type="journal article" date="2016" name="Nat. Commun.">
        <title>Thousands of microbial genomes shed light on interconnected biogeochemical processes in an aquifer system.</title>
        <authorList>
            <person name="Anantharaman K."/>
            <person name="Brown C.T."/>
            <person name="Hug L.A."/>
            <person name="Sharon I."/>
            <person name="Castelle C.J."/>
            <person name="Probst A.J."/>
            <person name="Thomas B.C."/>
            <person name="Singh A."/>
            <person name="Wilkins M.J."/>
            <person name="Karaoz U."/>
            <person name="Brodie E.L."/>
            <person name="Williams K.H."/>
            <person name="Hubbard S.S."/>
            <person name="Banfield J.F."/>
        </authorList>
    </citation>
    <scope>NUCLEOTIDE SEQUENCE [LARGE SCALE GENOMIC DNA]</scope>
</reference>